<keyword evidence="6" id="KW-0145">Chemotaxis</keyword>
<dbReference type="Gene3D" id="1.20.120.160">
    <property type="entry name" value="HPT domain"/>
    <property type="match status" value="1"/>
</dbReference>
<dbReference type="InterPro" id="IPR004358">
    <property type="entry name" value="Sig_transdc_His_kin-like_C"/>
</dbReference>
<dbReference type="SUPFAM" id="SSF47226">
    <property type="entry name" value="Histidine-containing phosphotransfer domain, HPT domain"/>
    <property type="match status" value="1"/>
</dbReference>
<dbReference type="InterPro" id="IPR004105">
    <property type="entry name" value="CheA-like_dim"/>
</dbReference>
<dbReference type="Gene3D" id="3.30.70.1110">
    <property type="entry name" value="Histidine kinase CheA-like, P2 response regulator-binding domain"/>
    <property type="match status" value="1"/>
</dbReference>
<dbReference type="Pfam" id="PF01584">
    <property type="entry name" value="CheW"/>
    <property type="match status" value="1"/>
</dbReference>
<dbReference type="SMART" id="SM00260">
    <property type="entry name" value="CheW"/>
    <property type="match status" value="1"/>
</dbReference>
<evidence type="ECO:0000256" key="6">
    <source>
        <dbReference type="ARBA" id="ARBA00022500"/>
    </source>
</evidence>
<dbReference type="InterPro" id="IPR036061">
    <property type="entry name" value="CheW-like_dom_sf"/>
</dbReference>
<dbReference type="Gene3D" id="1.10.287.560">
    <property type="entry name" value="Histidine kinase CheA-like, homodimeric domain"/>
    <property type="match status" value="1"/>
</dbReference>
<keyword evidence="9" id="KW-0547">Nucleotide-binding</keyword>
<accession>A0A7C3RCT2</accession>
<dbReference type="Pfam" id="PF01627">
    <property type="entry name" value="Hpt"/>
    <property type="match status" value="1"/>
</dbReference>
<dbReference type="SUPFAM" id="SSF55874">
    <property type="entry name" value="ATPase domain of HSP90 chaperone/DNA topoisomerase II/histidine kinase"/>
    <property type="match status" value="1"/>
</dbReference>
<evidence type="ECO:0000313" key="17">
    <source>
        <dbReference type="EMBL" id="HFW33003.1"/>
    </source>
</evidence>
<gene>
    <name evidence="17" type="ORF">ENW66_08690</name>
</gene>
<dbReference type="InterPro" id="IPR035891">
    <property type="entry name" value="CheY-binding_CheA"/>
</dbReference>
<dbReference type="EC" id="2.7.13.3" evidence="3"/>
<evidence type="ECO:0000256" key="12">
    <source>
        <dbReference type="ARBA" id="ARBA00023012"/>
    </source>
</evidence>
<proteinExistence type="predicted"/>
<protein>
    <recommendedName>
        <fullName evidence="4">Chemotaxis protein CheA</fullName>
        <ecNumber evidence="3">2.7.13.3</ecNumber>
    </recommendedName>
</protein>
<dbReference type="InterPro" id="IPR036641">
    <property type="entry name" value="HPT_dom_sf"/>
</dbReference>
<comment type="catalytic activity">
    <reaction evidence="1">
        <text>ATP + protein L-histidine = ADP + protein N-phospho-L-histidine.</text>
        <dbReference type="EC" id="2.7.13.3"/>
    </reaction>
</comment>
<comment type="subcellular location">
    <subcellularLocation>
        <location evidence="2">Cytoplasm</location>
    </subcellularLocation>
</comment>
<keyword evidence="11" id="KW-0067">ATP-binding</keyword>
<dbReference type="PRINTS" id="PR00344">
    <property type="entry name" value="BCTRLSENSOR"/>
</dbReference>
<comment type="caution">
    <text evidence="17">The sequence shown here is derived from an EMBL/GenBank/DDBJ whole genome shotgun (WGS) entry which is preliminary data.</text>
</comment>
<feature type="domain" description="CheW-like" evidence="15">
    <location>
        <begin position="516"/>
        <end position="648"/>
    </location>
</feature>
<dbReference type="CDD" id="cd00731">
    <property type="entry name" value="CheA_reg"/>
    <property type="match status" value="1"/>
</dbReference>
<dbReference type="InterPro" id="IPR036097">
    <property type="entry name" value="HisK_dim/P_sf"/>
</dbReference>
<dbReference type="InterPro" id="IPR051315">
    <property type="entry name" value="Bact_Chemotaxis_CheA"/>
</dbReference>
<dbReference type="PROSITE" id="PS50894">
    <property type="entry name" value="HPT"/>
    <property type="match status" value="1"/>
</dbReference>
<dbReference type="PROSITE" id="PS50851">
    <property type="entry name" value="CHEW"/>
    <property type="match status" value="1"/>
</dbReference>
<evidence type="ECO:0000256" key="7">
    <source>
        <dbReference type="ARBA" id="ARBA00022553"/>
    </source>
</evidence>
<keyword evidence="7 13" id="KW-0597">Phosphoprotein</keyword>
<keyword evidence="8" id="KW-0808">Transferase</keyword>
<organism evidence="17">
    <name type="scientific">Archaeoglobus fulgidus</name>
    <dbReference type="NCBI Taxonomy" id="2234"/>
    <lineage>
        <taxon>Archaea</taxon>
        <taxon>Methanobacteriati</taxon>
        <taxon>Methanobacteriota</taxon>
        <taxon>Archaeoglobi</taxon>
        <taxon>Archaeoglobales</taxon>
        <taxon>Archaeoglobaceae</taxon>
        <taxon>Archaeoglobus</taxon>
    </lineage>
</organism>
<keyword evidence="5" id="KW-0963">Cytoplasm</keyword>
<evidence type="ECO:0000256" key="9">
    <source>
        <dbReference type="ARBA" id="ARBA00022741"/>
    </source>
</evidence>
<dbReference type="SMART" id="SM00073">
    <property type="entry name" value="HPT"/>
    <property type="match status" value="1"/>
</dbReference>
<dbReference type="SUPFAM" id="SSF55052">
    <property type="entry name" value="CheY-binding domain of CheA"/>
    <property type="match status" value="1"/>
</dbReference>
<dbReference type="GO" id="GO:0006935">
    <property type="term" value="P:chemotaxis"/>
    <property type="evidence" value="ECO:0007669"/>
    <property type="project" value="UniProtKB-KW"/>
</dbReference>
<evidence type="ECO:0000256" key="10">
    <source>
        <dbReference type="ARBA" id="ARBA00022777"/>
    </source>
</evidence>
<dbReference type="SUPFAM" id="SSF47384">
    <property type="entry name" value="Homodimeric domain of signal transducing histidine kinase"/>
    <property type="match status" value="1"/>
</dbReference>
<dbReference type="SUPFAM" id="SSF50341">
    <property type="entry name" value="CheW-like"/>
    <property type="match status" value="1"/>
</dbReference>
<sequence>MSDEMEEYKQEFIQEAREYLEIMNQNFIKVEKGDLDAINEIFRVAHTIKGMAGFMGYKNLEELCHKLESVMGKVRDGQVEITEELIDIMLKAVDAIGEMIDRIEHEDEDRVDVERIVQALTGFLDAEEEKFSKPEKPEVKSGANLKVDVYIAEDCVMKSVRAALVIENLSEVGEVVGVIPDENEMDKNTFDGHFVVYLKAPNASAVEEVISKIAEIERFEIMPFEAEDREDQSEGMECKEERIIEDADERGEARVEGKDLQRKRKLDSIRVNISQLDTIMNLVGELVISKGRLLQIASDYDIPELKEAVAIMDKSITSLQDEIMRIRMVKVERVFSKFPRMVRDLARKLGKKVEFIMEGLDTELDRTVLDEMSDPLVHLVRNAVDHGIETPEERKAAGKRETGRIKLTAWREKNNIIIELEDDGRGIDVEKIRQKAIERGIISQLEADSMSEEELKMLVFHPGFSTKDEATEVSGRGVGMDVVKTTVERLGGSVRIFSEKGKGTRIRIHLPPTVAIVKSLLVKVAEETYAIPISSVVEALYVDESNFKIIHGNPFMIVRGKFVPAFKLRDLFEIRNGRPEREVGIIVEKEGERYALIADTIAEQQEIVIKPLTGYLAKIKGFSGVTILGDGRVVPILDISSLLGGDRLA</sequence>
<dbReference type="InterPro" id="IPR003594">
    <property type="entry name" value="HATPase_dom"/>
</dbReference>
<dbReference type="Gene3D" id="3.30.565.10">
    <property type="entry name" value="Histidine kinase-like ATPase, C-terminal domain"/>
    <property type="match status" value="1"/>
</dbReference>
<evidence type="ECO:0000256" key="8">
    <source>
        <dbReference type="ARBA" id="ARBA00022679"/>
    </source>
</evidence>
<name>A0A7C3RCT2_ARCFL</name>
<feature type="domain" description="Histidine kinase" evidence="14">
    <location>
        <begin position="314"/>
        <end position="514"/>
    </location>
</feature>
<dbReference type="Pfam" id="PF07194">
    <property type="entry name" value="P2"/>
    <property type="match status" value="1"/>
</dbReference>
<dbReference type="CDD" id="cd00088">
    <property type="entry name" value="HPT"/>
    <property type="match status" value="1"/>
</dbReference>
<dbReference type="InterPro" id="IPR005467">
    <property type="entry name" value="His_kinase_dom"/>
</dbReference>
<dbReference type="Pfam" id="PF02518">
    <property type="entry name" value="HATPase_c"/>
    <property type="match status" value="1"/>
</dbReference>
<evidence type="ECO:0000256" key="1">
    <source>
        <dbReference type="ARBA" id="ARBA00000085"/>
    </source>
</evidence>
<dbReference type="InterPro" id="IPR037006">
    <property type="entry name" value="CheA-like_homodim_sf"/>
</dbReference>
<dbReference type="PANTHER" id="PTHR43395:SF10">
    <property type="entry name" value="CHEMOTAXIS PROTEIN CHEA"/>
    <property type="match status" value="1"/>
</dbReference>
<dbReference type="PANTHER" id="PTHR43395">
    <property type="entry name" value="SENSOR HISTIDINE KINASE CHEA"/>
    <property type="match status" value="1"/>
</dbReference>
<dbReference type="CDD" id="cd16916">
    <property type="entry name" value="HATPase_CheA-like"/>
    <property type="match status" value="1"/>
</dbReference>
<evidence type="ECO:0000256" key="11">
    <source>
        <dbReference type="ARBA" id="ARBA00022840"/>
    </source>
</evidence>
<evidence type="ECO:0000259" key="16">
    <source>
        <dbReference type="PROSITE" id="PS50894"/>
    </source>
</evidence>
<evidence type="ECO:0000256" key="5">
    <source>
        <dbReference type="ARBA" id="ARBA00022490"/>
    </source>
</evidence>
<dbReference type="SMART" id="SM01231">
    <property type="entry name" value="H-kinase_dim"/>
    <property type="match status" value="1"/>
</dbReference>
<dbReference type="AlphaFoldDB" id="A0A7C3RCT2"/>
<dbReference type="Pfam" id="PF02895">
    <property type="entry name" value="H-kinase_dim"/>
    <property type="match status" value="1"/>
</dbReference>
<dbReference type="InterPro" id="IPR008207">
    <property type="entry name" value="Sig_transdc_His_kin_Hpt_dom"/>
</dbReference>
<reference evidence="17" key="1">
    <citation type="journal article" date="2020" name="mSystems">
        <title>Genome- and Community-Level Interaction Insights into Carbon Utilization and Element Cycling Functions of Hydrothermarchaeota in Hydrothermal Sediment.</title>
        <authorList>
            <person name="Zhou Z."/>
            <person name="Liu Y."/>
            <person name="Xu W."/>
            <person name="Pan J."/>
            <person name="Luo Z.H."/>
            <person name="Li M."/>
        </authorList>
    </citation>
    <scope>NUCLEOTIDE SEQUENCE [LARGE SCALE GENOMIC DNA]</scope>
    <source>
        <strain evidence="17">SpSt-87</strain>
    </source>
</reference>
<evidence type="ECO:0000259" key="14">
    <source>
        <dbReference type="PROSITE" id="PS50109"/>
    </source>
</evidence>
<dbReference type="PROSITE" id="PS50109">
    <property type="entry name" value="HIS_KIN"/>
    <property type="match status" value="1"/>
</dbReference>
<dbReference type="FunFam" id="3.30.565.10:FF:000016">
    <property type="entry name" value="Chemotaxis protein CheA, putative"/>
    <property type="match status" value="1"/>
</dbReference>
<dbReference type="EMBL" id="DTLB01000051">
    <property type="protein sequence ID" value="HFW33003.1"/>
    <property type="molecule type" value="Genomic_DNA"/>
</dbReference>
<dbReference type="InterPro" id="IPR036890">
    <property type="entry name" value="HATPase_C_sf"/>
</dbReference>
<dbReference type="Gene3D" id="2.30.30.40">
    <property type="entry name" value="SH3 Domains"/>
    <property type="match status" value="1"/>
</dbReference>
<keyword evidence="10" id="KW-0418">Kinase</keyword>
<dbReference type="InterPro" id="IPR010808">
    <property type="entry name" value="CheA_P2-bd"/>
</dbReference>
<evidence type="ECO:0000256" key="2">
    <source>
        <dbReference type="ARBA" id="ARBA00004496"/>
    </source>
</evidence>
<dbReference type="SMART" id="SM00387">
    <property type="entry name" value="HATPase_c"/>
    <property type="match status" value="1"/>
</dbReference>
<dbReference type="GO" id="GO:0005737">
    <property type="term" value="C:cytoplasm"/>
    <property type="evidence" value="ECO:0007669"/>
    <property type="project" value="UniProtKB-SubCell"/>
</dbReference>
<evidence type="ECO:0000256" key="3">
    <source>
        <dbReference type="ARBA" id="ARBA00012438"/>
    </source>
</evidence>
<evidence type="ECO:0000259" key="15">
    <source>
        <dbReference type="PROSITE" id="PS50851"/>
    </source>
</evidence>
<feature type="domain" description="HPt" evidence="16">
    <location>
        <begin position="1"/>
        <end position="103"/>
    </location>
</feature>
<evidence type="ECO:0000256" key="4">
    <source>
        <dbReference type="ARBA" id="ARBA00021495"/>
    </source>
</evidence>
<keyword evidence="12" id="KW-0902">Two-component regulatory system</keyword>
<dbReference type="InterPro" id="IPR002545">
    <property type="entry name" value="CheW-lke_dom"/>
</dbReference>
<dbReference type="InterPro" id="IPR037052">
    <property type="entry name" value="CheA-like_P2_sf"/>
</dbReference>
<dbReference type="GO" id="GO:0005524">
    <property type="term" value="F:ATP binding"/>
    <property type="evidence" value="ECO:0007669"/>
    <property type="project" value="UniProtKB-KW"/>
</dbReference>
<evidence type="ECO:0000256" key="13">
    <source>
        <dbReference type="PROSITE-ProRule" id="PRU00110"/>
    </source>
</evidence>
<feature type="modified residue" description="Phosphohistidine" evidence="13">
    <location>
        <position position="46"/>
    </location>
</feature>
<dbReference type="GO" id="GO:0000155">
    <property type="term" value="F:phosphorelay sensor kinase activity"/>
    <property type="evidence" value="ECO:0007669"/>
    <property type="project" value="InterPro"/>
</dbReference>